<evidence type="ECO:0000256" key="2">
    <source>
        <dbReference type="ARBA" id="ARBA00022475"/>
    </source>
</evidence>
<evidence type="ECO:0000256" key="7">
    <source>
        <dbReference type="SAM" id="Phobius"/>
    </source>
</evidence>
<proteinExistence type="predicted"/>
<feature type="compositionally biased region" description="Basic and acidic residues" evidence="6">
    <location>
        <begin position="78"/>
        <end position="94"/>
    </location>
</feature>
<comment type="subcellular location">
    <subcellularLocation>
        <location evidence="1">Cell membrane</location>
        <topology evidence="1">Multi-pass membrane protein</topology>
    </subcellularLocation>
</comment>
<name>A0A8J3Q7P6_9ACTN</name>
<reference evidence="9" key="1">
    <citation type="submission" date="2021-01" db="EMBL/GenBank/DDBJ databases">
        <title>Whole genome shotgun sequence of Rhizocola hellebori NBRC 109834.</title>
        <authorList>
            <person name="Komaki H."/>
            <person name="Tamura T."/>
        </authorList>
    </citation>
    <scope>NUCLEOTIDE SEQUENCE</scope>
    <source>
        <strain evidence="9">NBRC 109834</strain>
    </source>
</reference>
<evidence type="ECO:0000259" key="8">
    <source>
        <dbReference type="Pfam" id="PF13396"/>
    </source>
</evidence>
<keyword evidence="10" id="KW-1185">Reference proteome</keyword>
<dbReference type="Pfam" id="PF13396">
    <property type="entry name" value="PLDc_N"/>
    <property type="match status" value="1"/>
</dbReference>
<dbReference type="PROSITE" id="PS51257">
    <property type="entry name" value="PROKAR_LIPOPROTEIN"/>
    <property type="match status" value="1"/>
</dbReference>
<evidence type="ECO:0000313" key="10">
    <source>
        <dbReference type="Proteomes" id="UP000612899"/>
    </source>
</evidence>
<comment type="caution">
    <text evidence="9">The sequence shown here is derived from an EMBL/GenBank/DDBJ whole genome shotgun (WGS) entry which is preliminary data.</text>
</comment>
<dbReference type="AlphaFoldDB" id="A0A8J3Q7P6"/>
<evidence type="ECO:0000256" key="1">
    <source>
        <dbReference type="ARBA" id="ARBA00004651"/>
    </source>
</evidence>
<keyword evidence="3 7" id="KW-0812">Transmembrane</keyword>
<dbReference type="Proteomes" id="UP000612899">
    <property type="component" value="Unassembled WGS sequence"/>
</dbReference>
<gene>
    <name evidence="9" type="ORF">Rhe02_26620</name>
</gene>
<evidence type="ECO:0000256" key="3">
    <source>
        <dbReference type="ARBA" id="ARBA00022692"/>
    </source>
</evidence>
<evidence type="ECO:0000256" key="4">
    <source>
        <dbReference type="ARBA" id="ARBA00022989"/>
    </source>
</evidence>
<evidence type="ECO:0000256" key="5">
    <source>
        <dbReference type="ARBA" id="ARBA00023136"/>
    </source>
</evidence>
<evidence type="ECO:0000256" key="6">
    <source>
        <dbReference type="SAM" id="MobiDB-lite"/>
    </source>
</evidence>
<accession>A0A8J3Q7P6</accession>
<sequence>MARFWLFFVVANLILTAAALISCLSAEDEDIRGLPRIGWVIVILLFSPVGSIVWFFVGKTPYSVPRKQVWRPGSGFPENERPRRTVAPDDDPDFLKGIERNRRELEAAQQTEAERELLRKWEEDLRRREDDLNKRDKPDD</sequence>
<keyword evidence="4 7" id="KW-1133">Transmembrane helix</keyword>
<dbReference type="RefSeq" id="WP_203908470.1">
    <property type="nucleotide sequence ID" value="NZ_BONY01000013.1"/>
</dbReference>
<feature type="transmembrane region" description="Helical" evidence="7">
    <location>
        <begin position="36"/>
        <end position="57"/>
    </location>
</feature>
<feature type="domain" description="Cardiolipin synthase N-terminal" evidence="8">
    <location>
        <begin position="14"/>
        <end position="58"/>
    </location>
</feature>
<protein>
    <recommendedName>
        <fullName evidence="8">Cardiolipin synthase N-terminal domain-containing protein</fullName>
    </recommendedName>
</protein>
<organism evidence="9 10">
    <name type="scientific">Rhizocola hellebori</name>
    <dbReference type="NCBI Taxonomy" id="1392758"/>
    <lineage>
        <taxon>Bacteria</taxon>
        <taxon>Bacillati</taxon>
        <taxon>Actinomycetota</taxon>
        <taxon>Actinomycetes</taxon>
        <taxon>Micromonosporales</taxon>
        <taxon>Micromonosporaceae</taxon>
        <taxon>Rhizocola</taxon>
    </lineage>
</organism>
<keyword evidence="5 7" id="KW-0472">Membrane</keyword>
<dbReference type="GO" id="GO:0005886">
    <property type="term" value="C:plasma membrane"/>
    <property type="evidence" value="ECO:0007669"/>
    <property type="project" value="UniProtKB-SubCell"/>
</dbReference>
<feature type="region of interest" description="Disordered" evidence="6">
    <location>
        <begin position="71"/>
        <end position="94"/>
    </location>
</feature>
<dbReference type="InterPro" id="IPR027379">
    <property type="entry name" value="CLS_N"/>
</dbReference>
<dbReference type="EMBL" id="BONY01000013">
    <property type="protein sequence ID" value="GIH04595.1"/>
    <property type="molecule type" value="Genomic_DNA"/>
</dbReference>
<keyword evidence="2" id="KW-1003">Cell membrane</keyword>
<evidence type="ECO:0000313" key="9">
    <source>
        <dbReference type="EMBL" id="GIH04595.1"/>
    </source>
</evidence>